<name>A0A927ECF4_9HYPH</name>
<dbReference type="AlphaFoldDB" id="A0A927ECF4"/>
<dbReference type="Pfam" id="PF06267">
    <property type="entry name" value="DUF1028"/>
    <property type="match status" value="1"/>
</dbReference>
<comment type="caution">
    <text evidence="1">The sequence shown here is derived from an EMBL/GenBank/DDBJ whole genome shotgun (WGS) entry which is preliminary data.</text>
</comment>
<dbReference type="PANTHER" id="PTHR39328:SF1">
    <property type="entry name" value="BLL2871 PROTEIN"/>
    <property type="match status" value="1"/>
</dbReference>
<dbReference type="EMBL" id="JACXWY010000015">
    <property type="protein sequence ID" value="MBD3848160.1"/>
    <property type="molecule type" value="Genomic_DNA"/>
</dbReference>
<evidence type="ECO:0000313" key="1">
    <source>
        <dbReference type="EMBL" id="MBD3848160.1"/>
    </source>
</evidence>
<dbReference type="InterPro" id="IPR029055">
    <property type="entry name" value="Ntn_hydrolases_N"/>
</dbReference>
<dbReference type="SUPFAM" id="SSF56235">
    <property type="entry name" value="N-terminal nucleophile aminohydrolases (Ntn hydrolases)"/>
    <property type="match status" value="1"/>
</dbReference>
<accession>A0A927ECF4</accession>
<organism evidence="1 2">
    <name type="scientific">Bosea spartocytisi</name>
    <dbReference type="NCBI Taxonomy" id="2773451"/>
    <lineage>
        <taxon>Bacteria</taxon>
        <taxon>Pseudomonadati</taxon>
        <taxon>Pseudomonadota</taxon>
        <taxon>Alphaproteobacteria</taxon>
        <taxon>Hyphomicrobiales</taxon>
        <taxon>Boseaceae</taxon>
        <taxon>Bosea</taxon>
    </lineage>
</organism>
<dbReference type="InterPro" id="IPR010430">
    <property type="entry name" value="DUF1028"/>
</dbReference>
<protein>
    <submittedName>
        <fullName evidence="1">DUF1028 domain-containing protein</fullName>
    </submittedName>
</protein>
<sequence>MTFTIVARCPETELLGICLATSPLGVASRCPHVRGGVAAISSQCHSDWRHGLAGMALAEQGWAPDEIMGALRQKDRFFDYRQVGIVTADGRAAAHSPTMGAPWTGHRVGKGFVAMGNGLVGPGVVDAIFDSFAAGKDLPFFERLVQAIEAGGAAGGEAIGHKSAGIIACAPGIERPLIDLRIDMANPLPQEGGDAIRDLRRVFDAYEPLVPYYADHWLDNPQASYGDYLAMTAAERAKLSATVR</sequence>
<evidence type="ECO:0000313" key="2">
    <source>
        <dbReference type="Proteomes" id="UP000619295"/>
    </source>
</evidence>
<dbReference type="RefSeq" id="WP_191125332.1">
    <property type="nucleotide sequence ID" value="NZ_JACXWY010000015.1"/>
</dbReference>
<gene>
    <name evidence="1" type="ORF">IED13_20875</name>
</gene>
<dbReference type="Gene3D" id="3.60.20.10">
    <property type="entry name" value="Glutamine Phosphoribosylpyrophosphate, subunit 1, domain 1"/>
    <property type="match status" value="1"/>
</dbReference>
<dbReference type="Proteomes" id="UP000619295">
    <property type="component" value="Unassembled WGS sequence"/>
</dbReference>
<keyword evidence="2" id="KW-1185">Reference proteome</keyword>
<proteinExistence type="predicted"/>
<dbReference type="PANTHER" id="PTHR39328">
    <property type="entry name" value="BLL2871 PROTEIN"/>
    <property type="match status" value="1"/>
</dbReference>
<reference evidence="1" key="1">
    <citation type="submission" date="2020-09" db="EMBL/GenBank/DDBJ databases">
        <title>Bosea spartocytisi sp. nov. a root nodule endophyte of Spartocytisus supranubius in the high mountain ecosystem fo the Teide National Park (Canary Islands, Spain).</title>
        <authorList>
            <person name="Pulido-Suarez L."/>
            <person name="Peix A."/>
            <person name="Igual J.M."/>
            <person name="Socas-Perez N."/>
            <person name="Velazquez E."/>
            <person name="Flores-Felix J.D."/>
            <person name="Leon-Barrios M."/>
        </authorList>
    </citation>
    <scope>NUCLEOTIDE SEQUENCE</scope>
    <source>
        <strain evidence="1">SSUT16</strain>
    </source>
</reference>